<evidence type="ECO:0000256" key="2">
    <source>
        <dbReference type="ARBA" id="ARBA00022837"/>
    </source>
</evidence>
<dbReference type="KEGG" id="afy:BW247_05390"/>
<dbReference type="Proteomes" id="UP000243807">
    <property type="component" value="Chromosome"/>
</dbReference>
<keyword evidence="1" id="KW-0479">Metal-binding</keyword>
<evidence type="ECO:0000313" key="5">
    <source>
        <dbReference type="Proteomes" id="UP000243807"/>
    </source>
</evidence>
<evidence type="ECO:0000259" key="3">
    <source>
        <dbReference type="Pfam" id="PF05567"/>
    </source>
</evidence>
<organism evidence="4 5">
    <name type="scientific">Acidihalobacter ferrooxydans</name>
    <dbReference type="NCBI Taxonomy" id="1765967"/>
    <lineage>
        <taxon>Bacteria</taxon>
        <taxon>Pseudomonadati</taxon>
        <taxon>Pseudomonadota</taxon>
        <taxon>Gammaproteobacteria</taxon>
        <taxon>Chromatiales</taxon>
        <taxon>Ectothiorhodospiraceae</taxon>
        <taxon>Acidihalobacter</taxon>
    </lineage>
</organism>
<keyword evidence="2" id="KW-0106">Calcium</keyword>
<proteinExistence type="predicted"/>
<dbReference type="EMBL" id="CP019434">
    <property type="protein sequence ID" value="APZ42600.1"/>
    <property type="molecule type" value="Genomic_DNA"/>
</dbReference>
<dbReference type="AlphaFoldDB" id="A0A1P8UFI7"/>
<accession>A0A1P8UFI7</accession>
<keyword evidence="5" id="KW-1185">Reference proteome</keyword>
<dbReference type="STRING" id="1765967.BW247_05390"/>
<dbReference type="GO" id="GO:0046872">
    <property type="term" value="F:metal ion binding"/>
    <property type="evidence" value="ECO:0007669"/>
    <property type="project" value="UniProtKB-KW"/>
</dbReference>
<sequence>MPSDFSYQDINPAGGGFGLGYTCNNAGSGTSETYNAGDHNGLVGAYLGLGIDEWGGFSDPGRVTDTGPGQTYPAFVLRGAGSVSNANNSVNPWMNGLSNTQIGDICKTGTFTASDGTTYTPFDYPYIAGRQISLGQRKMANQQNTNNNSPYVPPQLSKATPLGVKITINPQNILNAWYSYNGGAYQPIVTNYDLVNNNAGPALPDNVLFGFASATAGGSGGNNYHDLSCFRAAPLSQSRGSVGANTLKAGEEQTKNYLYVARYNTIHWSGNVLAYPLNYDASTQMLVPATNAKWSASCDLTGGDCPTTGQSGVTAQSPSNRVMITSNGGGVPFAWADLSSGQQQALEANWSRLTPAQQSADFGGNQATFGQDVLDYLRGDRSLEVSANGSRGVFRPRTSVLGDIITSSPTFVGVPSHNYPAAGHWKNLLYPAQSEPENAPGAQSYSQFVANVGSRPDVVYVGANDGFIHGFAAGQFVMQNGQWVYQDSTASGDTGKELLAFLPSIGQFNSNNNANPSVLQDAADYASVFYGHQYMVNATPGHGDVFYGGKWHTWLVGGLGAGGRGLYALDITHPSQFSEANAAHIVIGQWNNPRVSGTHADGAGWNYYINQGMGFIHGTPVITNFNNGEWGFVSGNGTLGSTGIEGIIIGLINPSTGAVTLRYLETGCSATGGNCQHIAGVPAGIQYVTPVDMNGDHTADYIYAGDNYGNVWRFNVTSNNPNNWRVSYYGTGQATPLFEAGQPITTEIMAVRVLAGGQPRLMLDFGTGRRVGFTHWSHTVYATGTQRLYGIMDWNVGAWNTFKAAPSPNSNGIVSLSQLQQQTVNGTFIQDGTKYRTVSNNAVCWPGSTGCGSGPQYGWYLNLPGRGYNYPEQVTYNPTFINGLFTVNTTVPGWDNPVSCNIKEPGSWTMALNPATGGLPPSGFFINNTGTVVTNGGVPAAGAAVGAVGTLRQINYAGNQYAAFATAPGGVGVIRTVVGGGANLKRINWVEIR</sequence>
<feature type="domain" description="PilY1 beta-propeller" evidence="3">
    <location>
        <begin position="401"/>
        <end position="796"/>
    </location>
</feature>
<evidence type="ECO:0000256" key="1">
    <source>
        <dbReference type="ARBA" id="ARBA00022723"/>
    </source>
</evidence>
<gene>
    <name evidence="4" type="ORF">BW247_05390</name>
</gene>
<dbReference type="Pfam" id="PF05567">
    <property type="entry name" value="T4P_PilY1"/>
    <property type="match status" value="1"/>
</dbReference>
<dbReference type="InterPro" id="IPR008707">
    <property type="entry name" value="B-propeller_PilY1"/>
</dbReference>
<name>A0A1P8UFI7_9GAMM</name>
<reference evidence="4 5" key="1">
    <citation type="submission" date="2017-01" db="EMBL/GenBank/DDBJ databases">
        <title>Draft sequence of Acidihalobacter ferrooxidans strain DSM 14175 (strain V8).</title>
        <authorList>
            <person name="Khaleque H.N."/>
            <person name="Ramsay J.P."/>
            <person name="Murphy R.J.T."/>
            <person name="Kaksonen A.H."/>
            <person name="Boxall N.J."/>
            <person name="Watkin E.L.J."/>
        </authorList>
    </citation>
    <scope>NUCLEOTIDE SEQUENCE [LARGE SCALE GENOMIC DNA]</scope>
    <source>
        <strain evidence="4 5">V8</strain>
    </source>
</reference>
<protein>
    <recommendedName>
        <fullName evidence="3">PilY1 beta-propeller domain-containing protein</fullName>
    </recommendedName>
</protein>
<evidence type="ECO:0000313" key="4">
    <source>
        <dbReference type="EMBL" id="APZ42600.1"/>
    </source>
</evidence>